<dbReference type="RefSeq" id="WP_096423188.1">
    <property type="nucleotide sequence ID" value="NZ_AP017315.1"/>
</dbReference>
<dbReference type="Gene3D" id="1.10.10.2690">
    <property type="match status" value="1"/>
</dbReference>
<organism evidence="5 6">
    <name type="scientific">Microcella alkaliphila</name>
    <dbReference type="NCBI Taxonomy" id="279828"/>
    <lineage>
        <taxon>Bacteria</taxon>
        <taxon>Bacillati</taxon>
        <taxon>Actinomycetota</taxon>
        <taxon>Actinomycetes</taxon>
        <taxon>Micrococcales</taxon>
        <taxon>Microbacteriaceae</taxon>
        <taxon>Microcella</taxon>
    </lineage>
</organism>
<dbReference type="OrthoDB" id="52928at2"/>
<dbReference type="SUPFAM" id="SSF46689">
    <property type="entry name" value="Homeodomain-like"/>
    <property type="match status" value="1"/>
</dbReference>
<dbReference type="InterPro" id="IPR055247">
    <property type="entry name" value="InsJ-like_HTH"/>
</dbReference>
<protein>
    <submittedName>
        <fullName evidence="5">Transposase</fullName>
    </submittedName>
</protein>
<name>A0A0U5BGX4_9MICO</name>
<keyword evidence="1" id="KW-0805">Transcription regulation</keyword>
<proteinExistence type="predicted"/>
<evidence type="ECO:0000256" key="2">
    <source>
        <dbReference type="ARBA" id="ARBA00023163"/>
    </source>
</evidence>
<reference evidence="5 6" key="2">
    <citation type="submission" date="2016-01" db="EMBL/GenBank/DDBJ databases">
        <title>Microcella alkaliphila JAM AC0309 whole genome shotgun sequence.</title>
        <authorList>
            <person name="Kurata A."/>
            <person name="Hirose Y."/>
            <person name="Kishimoto N."/>
            <person name="Kobayashi T."/>
        </authorList>
    </citation>
    <scope>NUCLEOTIDE SEQUENCE [LARGE SCALE GENOMIC DNA]</scope>
    <source>
        <strain evidence="5 6">JAM AC0309</strain>
    </source>
</reference>
<evidence type="ECO:0000313" key="5">
    <source>
        <dbReference type="EMBL" id="BAU33487.1"/>
    </source>
</evidence>
<reference evidence="6" key="1">
    <citation type="submission" date="2015-12" db="EMBL/GenBank/DDBJ databases">
        <authorList>
            <person name="Shamseldin A."/>
            <person name="Moawad H."/>
            <person name="Abd El-Rahim W.M."/>
            <person name="Sadowsky M.J."/>
        </authorList>
    </citation>
    <scope>NUCLEOTIDE SEQUENCE [LARGE SCALE GENOMIC DNA]</scope>
    <source>
        <strain evidence="6">JAM AC0309</strain>
    </source>
</reference>
<sequence>MSKARLIITAVTIQGLSQAEAARRYNASPGWVSKLIARWRTEGDKALEPRSRKPRTTPNAIDPVASPVVV</sequence>
<dbReference type="Proteomes" id="UP000218965">
    <property type="component" value="Chromosome"/>
</dbReference>
<feature type="region of interest" description="Disordered" evidence="3">
    <location>
        <begin position="43"/>
        <end position="70"/>
    </location>
</feature>
<evidence type="ECO:0000259" key="4">
    <source>
        <dbReference type="Pfam" id="PF13518"/>
    </source>
</evidence>
<dbReference type="Pfam" id="PF13518">
    <property type="entry name" value="HTH_28"/>
    <property type="match status" value="1"/>
</dbReference>
<evidence type="ECO:0000256" key="1">
    <source>
        <dbReference type="ARBA" id="ARBA00023015"/>
    </source>
</evidence>
<feature type="domain" description="Insertion element IS150 protein InsJ-like helix-turn-helix" evidence="4">
    <location>
        <begin position="9"/>
        <end position="55"/>
    </location>
</feature>
<gene>
    <name evidence="5" type="ORF">MalAC0309_2652</name>
</gene>
<dbReference type="KEGG" id="malk:MalAC0309_2652"/>
<evidence type="ECO:0000313" key="6">
    <source>
        <dbReference type="Proteomes" id="UP000218965"/>
    </source>
</evidence>
<accession>A0A0U5BGX4</accession>
<evidence type="ECO:0000256" key="3">
    <source>
        <dbReference type="SAM" id="MobiDB-lite"/>
    </source>
</evidence>
<keyword evidence="2" id="KW-0804">Transcription</keyword>
<dbReference type="EMBL" id="AP017315">
    <property type="protein sequence ID" value="BAU33487.1"/>
    <property type="molecule type" value="Genomic_DNA"/>
</dbReference>
<dbReference type="InterPro" id="IPR009057">
    <property type="entry name" value="Homeodomain-like_sf"/>
</dbReference>
<dbReference type="InterPro" id="IPR053721">
    <property type="entry name" value="Fimbrial_Adhesin_Reg"/>
</dbReference>
<dbReference type="AlphaFoldDB" id="A0A0U5BGX4"/>